<dbReference type="GO" id="GO:0015074">
    <property type="term" value="P:DNA integration"/>
    <property type="evidence" value="ECO:0007669"/>
    <property type="project" value="InterPro"/>
</dbReference>
<evidence type="ECO:0000313" key="3">
    <source>
        <dbReference type="EMBL" id="AWM31373.1"/>
    </source>
</evidence>
<dbReference type="OrthoDB" id="1098628at2"/>
<dbReference type="Gene3D" id="1.10.443.10">
    <property type="entry name" value="Intergrase catalytic core"/>
    <property type="match status" value="1"/>
</dbReference>
<dbReference type="AlphaFoldDB" id="A0A2Z3GD65"/>
<feature type="domain" description="Arm DNA-binding" evidence="2">
    <location>
        <begin position="16"/>
        <end position="104"/>
    </location>
</feature>
<dbReference type="SUPFAM" id="SSF56349">
    <property type="entry name" value="DNA breaking-rejoining enzymes"/>
    <property type="match status" value="1"/>
</dbReference>
<evidence type="ECO:0000256" key="1">
    <source>
        <dbReference type="ARBA" id="ARBA00023172"/>
    </source>
</evidence>
<reference evidence="4" key="1">
    <citation type="submission" date="2018-04" db="EMBL/GenBank/DDBJ databases">
        <title>Complete genome of Antarctic heterotrophic bacterium Hymenobacter nivis.</title>
        <authorList>
            <person name="Terashima M."/>
        </authorList>
    </citation>
    <scope>NUCLEOTIDE SEQUENCE [LARGE SCALE GENOMIC DNA]</scope>
    <source>
        <strain evidence="4">NBRC 111535</strain>
    </source>
</reference>
<accession>A0A2Z3GD65</accession>
<dbReference type="InterPro" id="IPR013762">
    <property type="entry name" value="Integrase-like_cat_sf"/>
</dbReference>
<proteinExistence type="predicted"/>
<dbReference type="Pfam" id="PF17293">
    <property type="entry name" value="Arm-DNA-bind_5"/>
    <property type="match status" value="1"/>
</dbReference>
<dbReference type="InterPro" id="IPR011010">
    <property type="entry name" value="DNA_brk_join_enz"/>
</dbReference>
<evidence type="ECO:0000259" key="2">
    <source>
        <dbReference type="Pfam" id="PF17293"/>
    </source>
</evidence>
<organism evidence="3 4">
    <name type="scientific">Hymenobacter nivis</name>
    <dbReference type="NCBI Taxonomy" id="1850093"/>
    <lineage>
        <taxon>Bacteria</taxon>
        <taxon>Pseudomonadati</taxon>
        <taxon>Bacteroidota</taxon>
        <taxon>Cytophagia</taxon>
        <taxon>Cytophagales</taxon>
        <taxon>Hymenobacteraceae</taxon>
        <taxon>Hymenobacter</taxon>
    </lineage>
</organism>
<keyword evidence="4" id="KW-1185">Reference proteome</keyword>
<dbReference type="KEGG" id="hnv:DDQ68_00360"/>
<dbReference type="GO" id="GO:0003677">
    <property type="term" value="F:DNA binding"/>
    <property type="evidence" value="ECO:0007669"/>
    <property type="project" value="InterPro"/>
</dbReference>
<protein>
    <recommendedName>
        <fullName evidence="2">Arm DNA-binding domain-containing protein</fullName>
    </recommendedName>
</protein>
<name>A0A2Z3GD65_9BACT</name>
<sequence length="430" mass="47639">MLPLYDYSMKSEFWRRANREAADGTAPLFLRITICQQRAEIASGIDVPAAYWNVATHRIEVPGNKNLRLAAWSAEHVLKLNAQLTKLKAAAGLAYDQLRLSGPPTARHIRERVRGVRSPAAAPLTVARASADFLAAMAGPGIGKSPNTLSSYRSRLGNVAEFFARGLQQKAFDLQDVRLPTARALERWCLAQRAPDGRPRFGHAAMAKQINMLQMLVAWAAIEGHVPANALHGYKYQSTATPALPRFLPGPEQALLAATVFHSTPLNDVADMWLFSAHTALSFVDYCRFAADPLPYLHTDAQGREWIRMTRQKMAKRKPQGFSVPFFPEARAIFERRRGRLPVKNNKDVNAYLKIIAAELSLGLPDLTFKDSRSSFAQRWRDLGATGAVIAAMMGDEERVVNKNYSQVREAAITVELARLAEGPALRTTV</sequence>
<dbReference type="GO" id="GO:0006310">
    <property type="term" value="P:DNA recombination"/>
    <property type="evidence" value="ECO:0007669"/>
    <property type="project" value="UniProtKB-KW"/>
</dbReference>
<dbReference type="EMBL" id="CP029145">
    <property type="protein sequence ID" value="AWM31373.1"/>
    <property type="molecule type" value="Genomic_DNA"/>
</dbReference>
<dbReference type="Proteomes" id="UP000245999">
    <property type="component" value="Chromosome"/>
</dbReference>
<gene>
    <name evidence="3" type="ORF">DDQ68_00360</name>
</gene>
<dbReference type="InterPro" id="IPR035386">
    <property type="entry name" value="Arm-DNA-bind_5"/>
</dbReference>
<keyword evidence="1" id="KW-0233">DNA recombination</keyword>
<evidence type="ECO:0000313" key="4">
    <source>
        <dbReference type="Proteomes" id="UP000245999"/>
    </source>
</evidence>